<sequence>MASLHPTEFNFQPTTTARPSRSWRISPQYAQLHFYPDLNSFHDVSKRNACTKSAQYLFRRSTRRDHVQVTHFDKPLSNFYPSTDTTVSIWNTTLLANLDNLQAHQQYPDALLPQGWWVIPPVSLAKHPTEGFRWDIE</sequence>
<dbReference type="EMBL" id="JAYKXP010000016">
    <property type="protein sequence ID" value="KAK7049756.1"/>
    <property type="molecule type" value="Genomic_DNA"/>
</dbReference>
<evidence type="ECO:0000313" key="1">
    <source>
        <dbReference type="EMBL" id="KAK7049756.1"/>
    </source>
</evidence>
<keyword evidence="2" id="KW-1185">Reference proteome</keyword>
<evidence type="ECO:0000313" key="2">
    <source>
        <dbReference type="Proteomes" id="UP001383192"/>
    </source>
</evidence>
<protein>
    <submittedName>
        <fullName evidence="1">Uncharacterized protein</fullName>
    </submittedName>
</protein>
<organism evidence="1 2">
    <name type="scientific">Paramarasmius palmivorus</name>
    <dbReference type="NCBI Taxonomy" id="297713"/>
    <lineage>
        <taxon>Eukaryota</taxon>
        <taxon>Fungi</taxon>
        <taxon>Dikarya</taxon>
        <taxon>Basidiomycota</taxon>
        <taxon>Agaricomycotina</taxon>
        <taxon>Agaricomycetes</taxon>
        <taxon>Agaricomycetidae</taxon>
        <taxon>Agaricales</taxon>
        <taxon>Marasmiineae</taxon>
        <taxon>Marasmiaceae</taxon>
        <taxon>Paramarasmius</taxon>
    </lineage>
</organism>
<comment type="caution">
    <text evidence="1">The sequence shown here is derived from an EMBL/GenBank/DDBJ whole genome shotgun (WGS) entry which is preliminary data.</text>
</comment>
<dbReference type="Proteomes" id="UP001383192">
    <property type="component" value="Unassembled WGS sequence"/>
</dbReference>
<reference evidence="1 2" key="1">
    <citation type="submission" date="2024-01" db="EMBL/GenBank/DDBJ databases">
        <title>A draft genome for a cacao thread blight-causing isolate of Paramarasmius palmivorus.</title>
        <authorList>
            <person name="Baruah I.K."/>
            <person name="Bukari Y."/>
            <person name="Amoako-Attah I."/>
            <person name="Meinhardt L.W."/>
            <person name="Bailey B.A."/>
            <person name="Cohen S.P."/>
        </authorList>
    </citation>
    <scope>NUCLEOTIDE SEQUENCE [LARGE SCALE GENOMIC DNA]</scope>
    <source>
        <strain evidence="1 2">GH-12</strain>
    </source>
</reference>
<proteinExistence type="predicted"/>
<dbReference type="AlphaFoldDB" id="A0AAW0DAZ0"/>
<gene>
    <name evidence="1" type="ORF">VNI00_005787</name>
</gene>
<accession>A0AAW0DAZ0</accession>
<name>A0AAW0DAZ0_9AGAR</name>